<keyword evidence="3" id="KW-1185">Reference proteome</keyword>
<evidence type="ECO:0008006" key="4">
    <source>
        <dbReference type="Google" id="ProtNLM"/>
    </source>
</evidence>
<dbReference type="EMBL" id="JAAATX020000007">
    <property type="protein sequence ID" value="MBU9698329.1"/>
    <property type="molecule type" value="Genomic_DNA"/>
</dbReference>
<comment type="caution">
    <text evidence="2">The sequence shown here is derived from an EMBL/GenBank/DDBJ whole genome shotgun (WGS) entry which is preliminary data.</text>
</comment>
<name>A0ABS6J3I6_9RHOB</name>
<reference evidence="2 3" key="1">
    <citation type="submission" date="2021-06" db="EMBL/GenBank/DDBJ databases">
        <title>Rhodobacteraceae bacterium strain HSP-20.</title>
        <authorList>
            <person name="Chen W.-M."/>
        </authorList>
    </citation>
    <scope>NUCLEOTIDE SEQUENCE [LARGE SCALE GENOMIC DNA]</scope>
    <source>
        <strain evidence="2 3">HSP-20</strain>
    </source>
</reference>
<protein>
    <recommendedName>
        <fullName evidence="4">CsbD family protein</fullName>
    </recommendedName>
</protein>
<proteinExistence type="predicted"/>
<dbReference type="Proteomes" id="UP000731907">
    <property type="component" value="Unassembled WGS sequence"/>
</dbReference>
<organism evidence="2 3">
    <name type="scientific">Paragemmobacter amnigenus</name>
    <dbReference type="NCBI Taxonomy" id="2852097"/>
    <lineage>
        <taxon>Bacteria</taxon>
        <taxon>Pseudomonadati</taxon>
        <taxon>Pseudomonadota</taxon>
        <taxon>Alphaproteobacteria</taxon>
        <taxon>Rhodobacterales</taxon>
        <taxon>Paracoccaceae</taxon>
        <taxon>Paragemmobacter</taxon>
    </lineage>
</organism>
<accession>A0ABS6J3I6</accession>
<dbReference type="RefSeq" id="WP_161762459.1">
    <property type="nucleotide sequence ID" value="NZ_JAAATX020000007.1"/>
</dbReference>
<evidence type="ECO:0000313" key="2">
    <source>
        <dbReference type="EMBL" id="MBU9698329.1"/>
    </source>
</evidence>
<evidence type="ECO:0000313" key="3">
    <source>
        <dbReference type="Proteomes" id="UP000731907"/>
    </source>
</evidence>
<evidence type="ECO:0000256" key="1">
    <source>
        <dbReference type="SAM" id="MobiDB-lite"/>
    </source>
</evidence>
<gene>
    <name evidence="2" type="ORF">GU927_010775</name>
</gene>
<feature type="region of interest" description="Disordered" evidence="1">
    <location>
        <begin position="31"/>
        <end position="57"/>
    </location>
</feature>
<sequence length="70" mass="7929">MDWGRLIQGIGGRLLRQLLGTAMREGINRMAGSPKAKGKMTPEERARHAGSAQTQKRLRDAVKLGRRFWR</sequence>